<name>A0A1M4MWZ8_9RHOB</name>
<reference evidence="2" key="1">
    <citation type="submission" date="2016-09" db="EMBL/GenBank/DDBJ databases">
        <authorList>
            <person name="Wibberg D."/>
        </authorList>
    </citation>
    <scope>NUCLEOTIDE SEQUENCE [LARGE SCALE GENOMIC DNA]</scope>
</reference>
<evidence type="ECO:0000313" key="2">
    <source>
        <dbReference type="Proteomes" id="UP000184085"/>
    </source>
</evidence>
<accession>A0A1M4MWZ8</accession>
<dbReference type="RefSeq" id="WP_143152076.1">
    <property type="nucleotide sequence ID" value="NZ_FMJB01000019.1"/>
</dbReference>
<dbReference type="EMBL" id="FMJB01000019">
    <property type="protein sequence ID" value="SCM66237.1"/>
    <property type="molecule type" value="Genomic_DNA"/>
</dbReference>
<proteinExistence type="predicted"/>
<organism evidence="1 2">
    <name type="scientific">Donghicola eburneus</name>
    <dbReference type="NCBI Taxonomy" id="393278"/>
    <lineage>
        <taxon>Bacteria</taxon>
        <taxon>Pseudomonadati</taxon>
        <taxon>Pseudomonadota</taxon>
        <taxon>Alphaproteobacteria</taxon>
        <taxon>Rhodobacterales</taxon>
        <taxon>Roseobacteraceae</taxon>
        <taxon>Donghicola</taxon>
    </lineage>
</organism>
<sequence length="153" mass="16824">MSSTTIALFEQNSDHASTLRAMLAQFPALTVRCYDTPAALLQDDDHVDVYVLGLDDLGSAETDFLAKLRATQNGMIAGIALCSAKEEQELVRAFEEHDFDSFVSKDWVSPAQMYLAVTAALRSARWRLNHKCAVHGMPNLRCGSTITFPEAAE</sequence>
<keyword evidence="2" id="KW-1185">Reference proteome</keyword>
<dbReference type="SUPFAM" id="SSF52172">
    <property type="entry name" value="CheY-like"/>
    <property type="match status" value="1"/>
</dbReference>
<dbReference type="Proteomes" id="UP000184085">
    <property type="component" value="Unassembled WGS sequence"/>
</dbReference>
<gene>
    <name evidence="1" type="ORF">KARMA_0411</name>
</gene>
<protein>
    <recommendedName>
        <fullName evidence="3">Response regulatory domain-containing protein</fullName>
    </recommendedName>
</protein>
<dbReference type="AlphaFoldDB" id="A0A1M4MWZ8"/>
<evidence type="ECO:0000313" key="1">
    <source>
        <dbReference type="EMBL" id="SCM66237.1"/>
    </source>
</evidence>
<evidence type="ECO:0008006" key="3">
    <source>
        <dbReference type="Google" id="ProtNLM"/>
    </source>
</evidence>
<dbReference type="InterPro" id="IPR011006">
    <property type="entry name" value="CheY-like_superfamily"/>
</dbReference>
<dbReference type="Gene3D" id="3.40.50.2300">
    <property type="match status" value="1"/>
</dbReference>